<evidence type="ECO:0000256" key="8">
    <source>
        <dbReference type="SAM" id="Phobius"/>
    </source>
</evidence>
<dbReference type="InterPro" id="IPR045378">
    <property type="entry name" value="LNT_N"/>
</dbReference>
<dbReference type="InterPro" id="IPR036526">
    <property type="entry name" value="C-N_Hydrolase_sf"/>
</dbReference>
<evidence type="ECO:0000256" key="2">
    <source>
        <dbReference type="ARBA" id="ARBA00022475"/>
    </source>
</evidence>
<evidence type="ECO:0000256" key="1">
    <source>
        <dbReference type="ARBA" id="ARBA00004651"/>
    </source>
</evidence>
<evidence type="ECO:0000313" key="10">
    <source>
        <dbReference type="EMBL" id="MFI2474538.1"/>
    </source>
</evidence>
<dbReference type="EMBL" id="JBIRYO010000008">
    <property type="protein sequence ID" value="MFI2474538.1"/>
    <property type="molecule type" value="Genomic_DNA"/>
</dbReference>
<proteinExistence type="predicted"/>
<feature type="transmembrane region" description="Helical" evidence="8">
    <location>
        <begin position="155"/>
        <end position="174"/>
    </location>
</feature>
<feature type="domain" description="CN hydrolase" evidence="9">
    <location>
        <begin position="217"/>
        <end position="433"/>
    </location>
</feature>
<organism evidence="10 11">
    <name type="scientific">Nocardia xishanensis</name>
    <dbReference type="NCBI Taxonomy" id="238964"/>
    <lineage>
        <taxon>Bacteria</taxon>
        <taxon>Bacillati</taxon>
        <taxon>Actinomycetota</taxon>
        <taxon>Actinomycetes</taxon>
        <taxon>Mycobacteriales</taxon>
        <taxon>Nocardiaceae</taxon>
        <taxon>Nocardia</taxon>
    </lineage>
</organism>
<comment type="caution">
    <text evidence="10">The sequence shown here is derived from an EMBL/GenBank/DDBJ whole genome shotgun (WGS) entry which is preliminary data.</text>
</comment>
<feature type="transmembrane region" description="Helical" evidence="8">
    <location>
        <begin position="186"/>
        <end position="203"/>
    </location>
</feature>
<name>A0ABW7X0F5_9NOCA</name>
<feature type="transmembrane region" description="Helical" evidence="8">
    <location>
        <begin position="446"/>
        <end position="463"/>
    </location>
</feature>
<evidence type="ECO:0000259" key="9">
    <source>
        <dbReference type="PROSITE" id="PS50263"/>
    </source>
</evidence>
<dbReference type="SUPFAM" id="SSF56317">
    <property type="entry name" value="Carbon-nitrogen hydrolase"/>
    <property type="match status" value="1"/>
</dbReference>
<dbReference type="PANTHER" id="PTHR38686:SF1">
    <property type="entry name" value="APOLIPOPROTEIN N-ACYLTRANSFERASE"/>
    <property type="match status" value="1"/>
</dbReference>
<keyword evidence="6 8" id="KW-0472">Membrane</keyword>
<dbReference type="GO" id="GO:0016787">
    <property type="term" value="F:hydrolase activity"/>
    <property type="evidence" value="ECO:0007669"/>
    <property type="project" value="UniProtKB-KW"/>
</dbReference>
<dbReference type="PANTHER" id="PTHR38686">
    <property type="entry name" value="APOLIPOPROTEIN N-ACYLTRANSFERASE"/>
    <property type="match status" value="1"/>
</dbReference>
<dbReference type="Gene3D" id="3.60.110.10">
    <property type="entry name" value="Carbon-nitrogen hydrolase"/>
    <property type="match status" value="1"/>
</dbReference>
<feature type="transmembrane region" description="Helical" evidence="8">
    <location>
        <begin position="81"/>
        <end position="102"/>
    </location>
</feature>
<dbReference type="Pfam" id="PF20154">
    <property type="entry name" value="LNT_N"/>
    <property type="match status" value="1"/>
</dbReference>
<evidence type="ECO:0000256" key="5">
    <source>
        <dbReference type="ARBA" id="ARBA00022989"/>
    </source>
</evidence>
<evidence type="ECO:0000313" key="11">
    <source>
        <dbReference type="Proteomes" id="UP001611415"/>
    </source>
</evidence>
<feature type="transmembrane region" description="Helical" evidence="8">
    <location>
        <begin position="24"/>
        <end position="42"/>
    </location>
</feature>
<accession>A0ABW7X0F5</accession>
<keyword evidence="2" id="KW-1003">Cell membrane</keyword>
<reference evidence="10 11" key="1">
    <citation type="submission" date="2024-10" db="EMBL/GenBank/DDBJ databases">
        <title>The Natural Products Discovery Center: Release of the First 8490 Sequenced Strains for Exploring Actinobacteria Biosynthetic Diversity.</title>
        <authorList>
            <person name="Kalkreuter E."/>
            <person name="Kautsar S.A."/>
            <person name="Yang D."/>
            <person name="Bader C.D."/>
            <person name="Teijaro C.N."/>
            <person name="Fluegel L."/>
            <person name="Davis C.M."/>
            <person name="Simpson J.R."/>
            <person name="Lauterbach L."/>
            <person name="Steele A.D."/>
            <person name="Gui C."/>
            <person name="Meng S."/>
            <person name="Li G."/>
            <person name="Viehrig K."/>
            <person name="Ye F."/>
            <person name="Su P."/>
            <person name="Kiefer A.F."/>
            <person name="Nichols A."/>
            <person name="Cepeda A.J."/>
            <person name="Yan W."/>
            <person name="Fan B."/>
            <person name="Jiang Y."/>
            <person name="Adhikari A."/>
            <person name="Zheng C.-J."/>
            <person name="Schuster L."/>
            <person name="Cowan T.M."/>
            <person name="Smanski M.J."/>
            <person name="Chevrette M.G."/>
            <person name="De Carvalho L.P.S."/>
            <person name="Shen B."/>
        </authorList>
    </citation>
    <scope>NUCLEOTIDE SEQUENCE [LARGE SCALE GENOMIC DNA]</scope>
    <source>
        <strain evidence="10 11">NPDC019275</strain>
    </source>
</reference>
<evidence type="ECO:0000256" key="7">
    <source>
        <dbReference type="ARBA" id="ARBA00023315"/>
    </source>
</evidence>
<keyword evidence="11" id="KW-1185">Reference proteome</keyword>
<dbReference type="PROSITE" id="PS50263">
    <property type="entry name" value="CN_HYDROLASE"/>
    <property type="match status" value="1"/>
</dbReference>
<evidence type="ECO:0000256" key="6">
    <source>
        <dbReference type="ARBA" id="ARBA00023136"/>
    </source>
</evidence>
<keyword evidence="5 8" id="KW-1133">Transmembrane helix</keyword>
<dbReference type="Pfam" id="PF00795">
    <property type="entry name" value="CN_hydrolase"/>
    <property type="match status" value="1"/>
</dbReference>
<dbReference type="InterPro" id="IPR003010">
    <property type="entry name" value="C-N_Hydrolase"/>
</dbReference>
<keyword evidence="3" id="KW-0808">Transferase</keyword>
<evidence type="ECO:0000256" key="4">
    <source>
        <dbReference type="ARBA" id="ARBA00022692"/>
    </source>
</evidence>
<gene>
    <name evidence="10" type="ORF">ACH49W_14275</name>
</gene>
<sequence length="469" mass="50052">MKSWAIIAAATVSSAVLWHFGTGLQPLAGLAVLAPIPVLLIAPRVSAGIAFLVGALSRLGGELQLWSYFVDTLEQPAPVTALLLGGTAVAFGAAVVLTRALLVRGRMTLAALALPAVWVVLEYLLAVLGPFGAWWSIAYTQADVLPLIQTAALTGLWGVTFLILLVPATIGVLTAPRATRVQRLRVGGGVAVLLIAVAAFGWSRSVVPQDPDSTRVGLLAVSQPEDYVPVDTPEGRDMIERAAREIERLADHGAQVVVLPEKAWRADEYTLPLLAEPLVELAHRRGIHIIAGLVLTRAGDSVNAAIEYPSGVVYAKHYLIPGLEDELRPGTEWQRVPGTPWALAVCFDLDRPSLVRENVRRGAELLLVPALDFTDDAWLHSRMAVLRGVESGVGVARAPQLGQLVASDDRGRVLGTERTGVTVTRSVVASIPRPVGRTLYARCGDWFAWTSAVLCAVTVAGVVRRRSIS</sequence>
<keyword evidence="7" id="KW-0012">Acyltransferase</keyword>
<dbReference type="Proteomes" id="UP001611415">
    <property type="component" value="Unassembled WGS sequence"/>
</dbReference>
<dbReference type="RefSeq" id="WP_397092748.1">
    <property type="nucleotide sequence ID" value="NZ_JBIRYO010000008.1"/>
</dbReference>
<protein>
    <submittedName>
        <fullName evidence="10">Nitrilase-related carbon-nitrogen hydrolase</fullName>
    </submittedName>
</protein>
<keyword evidence="10" id="KW-0378">Hydrolase</keyword>
<feature type="transmembrane region" description="Helical" evidence="8">
    <location>
        <begin position="109"/>
        <end position="135"/>
    </location>
</feature>
<comment type="subcellular location">
    <subcellularLocation>
        <location evidence="1">Cell membrane</location>
        <topology evidence="1">Multi-pass membrane protein</topology>
    </subcellularLocation>
</comment>
<keyword evidence="4 8" id="KW-0812">Transmembrane</keyword>
<evidence type="ECO:0000256" key="3">
    <source>
        <dbReference type="ARBA" id="ARBA00022679"/>
    </source>
</evidence>
<dbReference type="InterPro" id="IPR004563">
    <property type="entry name" value="Apolipo_AcylTrfase"/>
</dbReference>